<keyword evidence="10" id="KW-0325">Glycoprotein</keyword>
<evidence type="ECO:0000256" key="13">
    <source>
        <dbReference type="SAM" id="SignalP"/>
    </source>
</evidence>
<feature type="transmembrane region" description="Helical" evidence="12">
    <location>
        <begin position="123"/>
        <end position="142"/>
    </location>
</feature>
<evidence type="ECO:0000256" key="9">
    <source>
        <dbReference type="ARBA" id="ARBA00023136"/>
    </source>
</evidence>
<evidence type="ECO:0000256" key="2">
    <source>
        <dbReference type="ARBA" id="ARBA00008661"/>
    </source>
</evidence>
<comment type="similarity">
    <text evidence="2 12">Belongs to the glycosyltransferase 31 family.</text>
</comment>
<feature type="signal peptide" evidence="13">
    <location>
        <begin position="1"/>
        <end position="18"/>
    </location>
</feature>
<dbReference type="PANTHER" id="PTHR11214">
    <property type="entry name" value="BETA-1,3-N-ACETYLGLUCOSAMINYLTRANSFERASE"/>
    <property type="match status" value="1"/>
</dbReference>
<comment type="caution">
    <text evidence="12">Lacks conserved residue(s) required for the propagation of feature annotation.</text>
</comment>
<dbReference type="Ensembl" id="ENSOANT00000003992.2">
    <property type="protein sequence ID" value="ENSOANP00000003991.2"/>
    <property type="gene ID" value="ENSOANG00000002522.3"/>
</dbReference>
<evidence type="ECO:0000313" key="14">
    <source>
        <dbReference type="Ensembl" id="ENSOANP00000003991.2"/>
    </source>
</evidence>
<dbReference type="HOGENOM" id="CLU_036849_5_3_1"/>
<keyword evidence="5 12" id="KW-0812">Transmembrane</keyword>
<evidence type="ECO:0000256" key="3">
    <source>
        <dbReference type="ARBA" id="ARBA00022676"/>
    </source>
</evidence>
<evidence type="ECO:0000256" key="8">
    <source>
        <dbReference type="ARBA" id="ARBA00023034"/>
    </source>
</evidence>
<dbReference type="Proteomes" id="UP000002279">
    <property type="component" value="Chromosome X1"/>
</dbReference>
<dbReference type="AlphaFoldDB" id="F6UG34"/>
<reference evidence="14" key="3">
    <citation type="submission" date="2025-09" db="UniProtKB">
        <authorList>
            <consortium name="Ensembl"/>
        </authorList>
    </citation>
    <scope>IDENTIFICATION</scope>
    <source>
        <strain evidence="14">Glennie</strain>
    </source>
</reference>
<dbReference type="eggNOG" id="KOG2287">
    <property type="taxonomic scope" value="Eukaryota"/>
</dbReference>
<evidence type="ECO:0000256" key="12">
    <source>
        <dbReference type="RuleBase" id="RU363063"/>
    </source>
</evidence>
<dbReference type="Bgee" id="ENSOANG00000002522">
    <property type="expression patterns" value="Expressed in adult mammalian kidney and 3 other cell types or tissues"/>
</dbReference>
<dbReference type="InterPro" id="IPR002659">
    <property type="entry name" value="Glyco_trans_31"/>
</dbReference>
<dbReference type="PANTHER" id="PTHR11214:SF23">
    <property type="entry name" value="N-ACETYLLACTOSAMINIDE BETA-1,3-N-ACETYLGLUCOSAMINYLTRANSFERASE 3"/>
    <property type="match status" value="1"/>
</dbReference>
<dbReference type="FunFam" id="3.90.550.50:FF:000009">
    <property type="entry name" value="Hexosyltransferase"/>
    <property type="match status" value="1"/>
</dbReference>
<dbReference type="GO" id="GO:0016266">
    <property type="term" value="P:protein O-linked glycosylation via N-acetyl-galactosamine"/>
    <property type="evidence" value="ECO:0007669"/>
    <property type="project" value="UniProtKB-ARBA"/>
</dbReference>
<reference evidence="14" key="2">
    <citation type="submission" date="2025-08" db="UniProtKB">
        <authorList>
            <consortium name="Ensembl"/>
        </authorList>
    </citation>
    <scope>IDENTIFICATION</scope>
    <source>
        <strain evidence="14">Glennie</strain>
    </source>
</reference>
<reference evidence="14 15" key="1">
    <citation type="journal article" date="2008" name="Nature">
        <title>Genome analysis of the platypus reveals unique signatures of evolution.</title>
        <authorList>
            <person name="Warren W.C."/>
            <person name="Hillier L.W."/>
            <person name="Marshall Graves J.A."/>
            <person name="Birney E."/>
            <person name="Ponting C.P."/>
            <person name="Grutzner F."/>
            <person name="Belov K."/>
            <person name="Miller W."/>
            <person name="Clarke L."/>
            <person name="Chinwalla A.T."/>
            <person name="Yang S.P."/>
            <person name="Heger A."/>
            <person name="Locke D.P."/>
            <person name="Miethke P."/>
            <person name="Waters P.D."/>
            <person name="Veyrunes F."/>
            <person name="Fulton L."/>
            <person name="Fulton B."/>
            <person name="Graves T."/>
            <person name="Wallis J."/>
            <person name="Puente X.S."/>
            <person name="Lopez-Otin C."/>
            <person name="Ordonez G.R."/>
            <person name="Eichler E.E."/>
            <person name="Chen L."/>
            <person name="Cheng Z."/>
            <person name="Deakin J.E."/>
            <person name="Alsop A."/>
            <person name="Thompson K."/>
            <person name="Kirby P."/>
            <person name="Papenfuss A.T."/>
            <person name="Wakefield M.J."/>
            <person name="Olender T."/>
            <person name="Lancet D."/>
            <person name="Huttley G.A."/>
            <person name="Smit A.F."/>
            <person name="Pask A."/>
            <person name="Temple-Smith P."/>
            <person name="Batzer M.A."/>
            <person name="Walker J.A."/>
            <person name="Konkel M.K."/>
            <person name="Harris R.S."/>
            <person name="Whittington C.M."/>
            <person name="Wong E.S."/>
            <person name="Gemmell N.J."/>
            <person name="Buschiazzo E."/>
            <person name="Vargas Jentzsch I.M."/>
            <person name="Merkel A."/>
            <person name="Schmitz J."/>
            <person name="Zemann A."/>
            <person name="Churakov G."/>
            <person name="Kriegs J.O."/>
            <person name="Brosius J."/>
            <person name="Murchison E.P."/>
            <person name="Sachidanandam R."/>
            <person name="Smith C."/>
            <person name="Hannon G.J."/>
            <person name="Tsend-Ayush E."/>
            <person name="McMillan D."/>
            <person name="Attenborough R."/>
            <person name="Rens W."/>
            <person name="Ferguson-Smith M."/>
            <person name="Lefevre C.M."/>
            <person name="Sharp J.A."/>
            <person name="Nicholas K.R."/>
            <person name="Ray D.A."/>
            <person name="Kube M."/>
            <person name="Reinhardt R."/>
            <person name="Pringle T.H."/>
            <person name="Taylor J."/>
            <person name="Jones R.C."/>
            <person name="Nixon B."/>
            <person name="Dacheux J.L."/>
            <person name="Niwa H."/>
            <person name="Sekita Y."/>
            <person name="Huang X."/>
            <person name="Stark A."/>
            <person name="Kheradpour P."/>
            <person name="Kellis M."/>
            <person name="Flicek P."/>
            <person name="Chen Y."/>
            <person name="Webber C."/>
            <person name="Hardison R."/>
            <person name="Nelson J."/>
            <person name="Hallsworth-Pepin K."/>
            <person name="Delehaunty K."/>
            <person name="Markovic C."/>
            <person name="Minx P."/>
            <person name="Feng Y."/>
            <person name="Kremitzki C."/>
            <person name="Mitreva M."/>
            <person name="Glasscock J."/>
            <person name="Wylie T."/>
            <person name="Wohldmann P."/>
            <person name="Thiru P."/>
            <person name="Nhan M.N."/>
            <person name="Pohl C.S."/>
            <person name="Smith S.M."/>
            <person name="Hou S."/>
            <person name="Nefedov M."/>
            <person name="de Jong P.J."/>
            <person name="Renfree M.B."/>
            <person name="Mardis E.R."/>
            <person name="Wilson R.K."/>
        </authorList>
    </citation>
    <scope>NUCLEOTIDE SEQUENCE [LARGE SCALE GENOMIC DNA]</scope>
    <source>
        <strain evidence="14 15">Glennie</strain>
    </source>
</reference>
<dbReference type="FunCoup" id="F6UG34">
    <property type="interactions" value="282"/>
</dbReference>
<dbReference type="GO" id="GO:0006493">
    <property type="term" value="P:protein O-linked glycosylation"/>
    <property type="evidence" value="ECO:0000318"/>
    <property type="project" value="GO_Central"/>
</dbReference>
<keyword evidence="13" id="KW-0732">Signal</keyword>
<feature type="chain" id="PRO_5027619977" description="Hexosyltransferase" evidence="13">
    <location>
        <begin position="19"/>
        <end position="494"/>
    </location>
</feature>
<organism evidence="14 15">
    <name type="scientific">Ornithorhynchus anatinus</name>
    <name type="common">Duckbill platypus</name>
    <dbReference type="NCBI Taxonomy" id="9258"/>
    <lineage>
        <taxon>Eukaryota</taxon>
        <taxon>Metazoa</taxon>
        <taxon>Chordata</taxon>
        <taxon>Craniata</taxon>
        <taxon>Vertebrata</taxon>
        <taxon>Euteleostomi</taxon>
        <taxon>Mammalia</taxon>
        <taxon>Monotremata</taxon>
        <taxon>Ornithorhynchidae</taxon>
        <taxon>Ornithorhynchus</taxon>
    </lineage>
</organism>
<name>F6UG34_ORNAN</name>
<comment type="subcellular location">
    <subcellularLocation>
        <location evidence="1 12">Golgi apparatus membrane</location>
        <topology evidence="1 12">Single-pass type II membrane protein</topology>
    </subcellularLocation>
</comment>
<evidence type="ECO:0000256" key="5">
    <source>
        <dbReference type="ARBA" id="ARBA00022692"/>
    </source>
</evidence>
<keyword evidence="8 12" id="KW-0333">Golgi apparatus</keyword>
<accession>F6UG34</accession>
<evidence type="ECO:0000256" key="11">
    <source>
        <dbReference type="ARBA" id="ARBA00043952"/>
    </source>
</evidence>
<evidence type="ECO:0000256" key="1">
    <source>
        <dbReference type="ARBA" id="ARBA00004323"/>
    </source>
</evidence>
<dbReference type="GO" id="GO:0030311">
    <property type="term" value="P:poly-N-acetyllactosamine biosynthetic process"/>
    <property type="evidence" value="ECO:0000318"/>
    <property type="project" value="GO_Central"/>
</dbReference>
<keyword evidence="4" id="KW-0808">Transferase</keyword>
<evidence type="ECO:0000313" key="15">
    <source>
        <dbReference type="Proteomes" id="UP000002279"/>
    </source>
</evidence>
<dbReference type="EC" id="2.4.1.-" evidence="12"/>
<keyword evidence="7 12" id="KW-1133">Transmembrane helix</keyword>
<protein>
    <recommendedName>
        <fullName evidence="12">Hexosyltransferase</fullName>
        <ecNumber evidence="12">2.4.1.-</ecNumber>
    </recommendedName>
</protein>
<sequence>MFNFHLYTLSLHLVQCSAHSKCLNAITTSRNAMLEEGTGWGGSGCPRGKGVQGRRTEASQGFSDHQAPPSYEFYFFAPLLLLRPLPPLHLLLFLVCPLSPSLPSFLCPLSSQGKMLRCKFQRLEIALLLAMGLGALLFLLQVDQRELIHHIPPGEKLGSLPDSSPPTVLSPPPAPCHANTSVVNASGFAELPIHIKNFLLYKHCRSFQPLRDAPGKCGGPGASDEVFLLLAIKSSPANYERRELIRKTWGQERTIHGLSIRRLFLVGTAANVLEARKLNRLLAMEALQYGDILQWDFHDSFFNLTLKQVLFLEWQVAHCPEAHFLFNGDDDVFAHTDNMVVYLQGLLPDKHLFVGHLISHVGPIRLKYSKYYVPRLVSPENLYPPYCGGGGMLMSRFTVRAIRRASLSIEFFPIDDVYLGMCLQREGLQPASHMGIRTGGVQVPSTQLGSFDPCYYRELLLVHRFVPYEMLLMWQALHEPGLVCGKRTLKYQRV</sequence>
<dbReference type="Gene3D" id="3.90.550.50">
    <property type="match status" value="1"/>
</dbReference>
<gene>
    <name evidence="14" type="primary">B3GNT3</name>
</gene>
<evidence type="ECO:0000256" key="10">
    <source>
        <dbReference type="ARBA" id="ARBA00023180"/>
    </source>
</evidence>
<dbReference type="Pfam" id="PF01762">
    <property type="entry name" value="Galactosyl_T"/>
    <property type="match status" value="1"/>
</dbReference>
<keyword evidence="3 12" id="KW-0328">Glycosyltransferase</keyword>
<dbReference type="OMA" id="FLSAKMY"/>
<keyword evidence="6" id="KW-0735">Signal-anchor</keyword>
<feature type="transmembrane region" description="Helical" evidence="12">
    <location>
        <begin position="88"/>
        <end position="111"/>
    </location>
</feature>
<dbReference type="GeneTree" id="ENSGT00940000159134"/>
<evidence type="ECO:0000256" key="6">
    <source>
        <dbReference type="ARBA" id="ARBA00022968"/>
    </source>
</evidence>
<evidence type="ECO:0000256" key="7">
    <source>
        <dbReference type="ARBA" id="ARBA00022989"/>
    </source>
</evidence>
<keyword evidence="9 12" id="KW-0472">Membrane</keyword>
<dbReference type="GO" id="GO:0000139">
    <property type="term" value="C:Golgi membrane"/>
    <property type="evidence" value="ECO:0000318"/>
    <property type="project" value="GO_Central"/>
</dbReference>
<evidence type="ECO:0000256" key="4">
    <source>
        <dbReference type="ARBA" id="ARBA00022679"/>
    </source>
</evidence>
<comment type="pathway">
    <text evidence="11">Protein modification.</text>
</comment>
<keyword evidence="15" id="KW-1185">Reference proteome</keyword>
<dbReference type="GO" id="GO:0008499">
    <property type="term" value="F:N-acetyl-beta-D-glucosaminide beta-(1,3)-galactosyltransferase activity"/>
    <property type="evidence" value="ECO:0007669"/>
    <property type="project" value="UniProtKB-ARBA"/>
</dbReference>
<dbReference type="STRING" id="9258.ENSOANP00000003991"/>
<proteinExistence type="inferred from homology"/>
<dbReference type="InParanoid" id="F6UG34"/>
<dbReference type="GO" id="GO:0008532">
    <property type="term" value="F:N-acetyllactosaminide beta-1,3-N-acetylglucosaminyltransferase activity"/>
    <property type="evidence" value="ECO:0000318"/>
    <property type="project" value="GO_Central"/>
</dbReference>